<feature type="transmembrane region" description="Helical" evidence="1">
    <location>
        <begin position="467"/>
        <end position="494"/>
    </location>
</feature>
<evidence type="ECO:0000313" key="2">
    <source>
        <dbReference type="EMBL" id="PMM48518.1"/>
    </source>
</evidence>
<proteinExistence type="predicted"/>
<comment type="caution">
    <text evidence="2">The sequence shown here is derived from an EMBL/GenBank/DDBJ whole genome shotgun (WGS) entry which is preliminary data.</text>
</comment>
<dbReference type="PANTHER" id="PTHR32063">
    <property type="match status" value="1"/>
</dbReference>
<dbReference type="SUPFAM" id="SSF82693">
    <property type="entry name" value="Multidrug efflux transporter AcrB pore domain, PN1, PN2, PC1 and PC2 subdomains"/>
    <property type="match status" value="3"/>
</dbReference>
<dbReference type="RefSeq" id="WP_102552760.1">
    <property type="nucleotide sequence ID" value="NZ_MCZF01000196.1"/>
</dbReference>
<dbReference type="Gene3D" id="1.20.1640.10">
    <property type="entry name" value="Multidrug efflux transporter AcrB transmembrane domain"/>
    <property type="match status" value="2"/>
</dbReference>
<dbReference type="AlphaFoldDB" id="A0A2N7JPN3"/>
<feature type="transmembrane region" description="Helical" evidence="1">
    <location>
        <begin position="523"/>
        <end position="545"/>
    </location>
</feature>
<sequence length="1042" mass="114585">MNLADFAIKQRTFILFFTALSVIAGLFSYFDLGKLEDPSFTIKTAVVVTLYPGASAEEVEQQVTDTVETKLQEMATLNRLRSLSRPGMSMVFVDLKESLQSEQLPQEWDLLRRKVSDMKLLLPSTAQISVVQDEFSEVYGMLFSIHSEDASPVELRRYAEELQRRIKTVDGIKKVELHGVQPRVVHIDIPDERLAQYGLSMAQVWSQLNTQNTTFEAGKFSAGSERIRVQQSSEFSSLEDIKNLMLKGGVSELGTGLIRLGDIAEVTMGYQEPMMTENRYNGSPAVTLAMSPVTGVNVVSLGDDINRIVNEFQSTLPLGVDIATVANQPEEVQKSIDNFVNNLVESVAIVFIVLAVFMGLKSATIVGSSLILTILLTLVYMNLTSIDLHRVSLGTFILALGMLVDNAIVITDMMIVKINNGVNRTKAAIDSVKETGTPLFGATIIAIMGASPVIFSKTDAAEFSSSVFLIIASSLLLSWFVAMTFTALMCWIFIKPTKQKENTKVSLYRKSVNWTVDNPLKALSALVPTILVTALAIPSIAVNFIPQADRPILFLDYWLPNGAKVEQTSEDMKRIEAWLLEQPEVTSISTYVGAGAPRFSVTIEPEPFDPAYGQILINATDFPSLSPLIARGDKWLTEEFPNADPRFRSLKLATSDKFSVEARFSGPDVDVLHNLSEQAKAILAAHPDTKYVRDDWRQKSKVLEPIINQDKIRLAGINRADIAFAMKRASEGMPLGRMNLNDELVTIQLRGTESSIESLETLPVRSLLGLHSVPLGQVIDGFELTSEETMIWRRDRVKTITAQAGVGRYTTPAAVRNSIKDQIEAIHLPYGYSLEWGGEYYDEHKAVSDILKQLPKAILLMVIILVAMFNGFKQPVIIFTTLPLAATGATFSLLLLDKPFGFMALIGAVTLTGMIIKNGIVLMDQIELERTNGRSLSDAIKEATVNRTMAISMGALTTALGMIPLLTDLLFDQMAATIIGGLAAATVLSLFVMPALYKLFYRSEERMTTVSEAIQDAIVVLDATPSGTVCGTTNDNQPNINK</sequence>
<keyword evidence="1" id="KW-1133">Transmembrane helix</keyword>
<accession>A0A2N7JPN3</accession>
<feature type="transmembrane region" description="Helical" evidence="1">
    <location>
        <begin position="395"/>
        <end position="416"/>
    </location>
</feature>
<protein>
    <submittedName>
        <fullName evidence="2">Transporter</fullName>
    </submittedName>
</protein>
<feature type="transmembrane region" description="Helical" evidence="1">
    <location>
        <begin position="12"/>
        <end position="30"/>
    </location>
</feature>
<dbReference type="SUPFAM" id="SSF82866">
    <property type="entry name" value="Multidrug efflux transporter AcrB transmembrane domain"/>
    <property type="match status" value="2"/>
</dbReference>
<evidence type="ECO:0000313" key="3">
    <source>
        <dbReference type="Proteomes" id="UP000235533"/>
    </source>
</evidence>
<feature type="transmembrane region" description="Helical" evidence="1">
    <location>
        <begin position="437"/>
        <end position="455"/>
    </location>
</feature>
<feature type="transmembrane region" description="Helical" evidence="1">
    <location>
        <begin position="365"/>
        <end position="383"/>
    </location>
</feature>
<organism evidence="2 3">
    <name type="scientific">Vibrio splendidus</name>
    <dbReference type="NCBI Taxonomy" id="29497"/>
    <lineage>
        <taxon>Bacteria</taxon>
        <taxon>Pseudomonadati</taxon>
        <taxon>Pseudomonadota</taxon>
        <taxon>Gammaproteobacteria</taxon>
        <taxon>Vibrionales</taxon>
        <taxon>Vibrionaceae</taxon>
        <taxon>Vibrio</taxon>
    </lineage>
</organism>
<feature type="transmembrane region" description="Helical" evidence="1">
    <location>
        <begin position="902"/>
        <end position="923"/>
    </location>
</feature>
<feature type="transmembrane region" description="Helical" evidence="1">
    <location>
        <begin position="944"/>
        <end position="963"/>
    </location>
</feature>
<dbReference type="EMBL" id="MCZF01000196">
    <property type="protein sequence ID" value="PMM48518.1"/>
    <property type="molecule type" value="Genomic_DNA"/>
</dbReference>
<evidence type="ECO:0000256" key="1">
    <source>
        <dbReference type="SAM" id="Phobius"/>
    </source>
</evidence>
<dbReference type="Gene3D" id="3.30.70.1320">
    <property type="entry name" value="Multidrug efflux transporter AcrB pore domain like"/>
    <property type="match status" value="1"/>
</dbReference>
<name>A0A2N7JPN3_VIBSP</name>
<reference evidence="3" key="1">
    <citation type="submission" date="2016-07" db="EMBL/GenBank/DDBJ databases">
        <title>Nontailed viruses are major unrecognized killers of bacteria in the ocean.</title>
        <authorList>
            <person name="Kauffman K."/>
            <person name="Hussain F."/>
            <person name="Yang J."/>
            <person name="Arevalo P."/>
            <person name="Brown J."/>
            <person name="Cutler M."/>
            <person name="Kelly L."/>
            <person name="Polz M.F."/>
        </authorList>
    </citation>
    <scope>NUCLEOTIDE SEQUENCE [LARGE SCALE GENOMIC DNA]</scope>
    <source>
        <strain evidence="3">10N.261.48.B5</strain>
    </source>
</reference>
<dbReference type="Gene3D" id="3.30.70.1430">
    <property type="entry name" value="Multidrug efflux transporter AcrB pore domain"/>
    <property type="match status" value="2"/>
</dbReference>
<dbReference type="Pfam" id="PF00873">
    <property type="entry name" value="ACR_tran"/>
    <property type="match status" value="1"/>
</dbReference>
<dbReference type="SUPFAM" id="SSF82714">
    <property type="entry name" value="Multidrug efflux transporter AcrB TolC docking domain, DN and DC subdomains"/>
    <property type="match status" value="2"/>
</dbReference>
<feature type="transmembrane region" description="Helical" evidence="1">
    <location>
        <begin position="853"/>
        <end position="869"/>
    </location>
</feature>
<dbReference type="Gene3D" id="3.30.70.1440">
    <property type="entry name" value="Multidrug efflux transporter AcrB pore domain"/>
    <property type="match status" value="1"/>
</dbReference>
<dbReference type="InterPro" id="IPR001036">
    <property type="entry name" value="Acrflvin-R"/>
</dbReference>
<keyword evidence="1" id="KW-0472">Membrane</keyword>
<dbReference type="GO" id="GO:0005886">
    <property type="term" value="C:plasma membrane"/>
    <property type="evidence" value="ECO:0007669"/>
    <property type="project" value="TreeGrafter"/>
</dbReference>
<keyword evidence="1" id="KW-0812">Transmembrane</keyword>
<dbReference type="Proteomes" id="UP000235533">
    <property type="component" value="Unassembled WGS sequence"/>
</dbReference>
<dbReference type="Gene3D" id="3.30.2090.10">
    <property type="entry name" value="Multidrug efflux transporter AcrB TolC docking domain, DN and DC subdomains"/>
    <property type="match status" value="2"/>
</dbReference>
<dbReference type="PRINTS" id="PR00702">
    <property type="entry name" value="ACRIFLAVINRP"/>
</dbReference>
<dbReference type="InterPro" id="IPR027463">
    <property type="entry name" value="AcrB_DN_DC_subdom"/>
</dbReference>
<feature type="transmembrane region" description="Helical" evidence="1">
    <location>
        <begin position="975"/>
        <end position="997"/>
    </location>
</feature>
<dbReference type="PANTHER" id="PTHR32063:SF18">
    <property type="entry name" value="CATION EFFLUX SYSTEM PROTEIN"/>
    <property type="match status" value="1"/>
</dbReference>
<gene>
    <name evidence="2" type="ORF">BCT54_24995</name>
</gene>
<dbReference type="GO" id="GO:0042910">
    <property type="term" value="F:xenobiotic transmembrane transporter activity"/>
    <property type="evidence" value="ECO:0007669"/>
    <property type="project" value="TreeGrafter"/>
</dbReference>